<dbReference type="Proteomes" id="UP000436006">
    <property type="component" value="Unassembled WGS sequence"/>
</dbReference>
<evidence type="ECO:0000313" key="2">
    <source>
        <dbReference type="EMBL" id="MVM35302.1"/>
    </source>
</evidence>
<name>A0A7K1SNC6_9BACT</name>
<organism evidence="2 3">
    <name type="scientific">Spirosoma arboris</name>
    <dbReference type="NCBI Taxonomy" id="2682092"/>
    <lineage>
        <taxon>Bacteria</taxon>
        <taxon>Pseudomonadati</taxon>
        <taxon>Bacteroidota</taxon>
        <taxon>Cytophagia</taxon>
        <taxon>Cytophagales</taxon>
        <taxon>Cytophagaceae</taxon>
        <taxon>Spirosoma</taxon>
    </lineage>
</organism>
<gene>
    <name evidence="2" type="ORF">GO755_35095</name>
</gene>
<dbReference type="EMBL" id="WPIN01000022">
    <property type="protein sequence ID" value="MVM35302.1"/>
    <property type="molecule type" value="Genomic_DNA"/>
</dbReference>
<feature type="signal peptide" evidence="1">
    <location>
        <begin position="1"/>
        <end position="23"/>
    </location>
</feature>
<reference evidence="2 3" key="1">
    <citation type="submission" date="2019-12" db="EMBL/GenBank/DDBJ databases">
        <title>Spirosoma sp. HMF4905 genome sequencing and assembly.</title>
        <authorList>
            <person name="Kang H."/>
            <person name="Cha I."/>
            <person name="Kim H."/>
            <person name="Joh K."/>
        </authorList>
    </citation>
    <scope>NUCLEOTIDE SEQUENCE [LARGE SCALE GENOMIC DNA]</scope>
    <source>
        <strain evidence="2 3">HMF4905</strain>
    </source>
</reference>
<proteinExistence type="predicted"/>
<feature type="chain" id="PRO_5029717550" evidence="1">
    <location>
        <begin position="24"/>
        <end position="149"/>
    </location>
</feature>
<keyword evidence="3" id="KW-1185">Reference proteome</keyword>
<dbReference type="AlphaFoldDB" id="A0A7K1SNC6"/>
<evidence type="ECO:0000256" key="1">
    <source>
        <dbReference type="SAM" id="SignalP"/>
    </source>
</evidence>
<keyword evidence="1" id="KW-0732">Signal</keyword>
<evidence type="ECO:0000313" key="3">
    <source>
        <dbReference type="Proteomes" id="UP000436006"/>
    </source>
</evidence>
<dbReference type="RefSeq" id="WP_157590115.1">
    <property type="nucleotide sequence ID" value="NZ_WPIN01000022.1"/>
</dbReference>
<dbReference type="PROSITE" id="PS51257">
    <property type="entry name" value="PROKAR_LIPOPROTEIN"/>
    <property type="match status" value="1"/>
</dbReference>
<accession>A0A7K1SNC6</accession>
<comment type="caution">
    <text evidence="2">The sequence shown here is derived from an EMBL/GenBank/DDBJ whole genome shotgun (WGS) entry which is preliminary data.</text>
</comment>
<sequence length="149" mass="16799">MKNSVLSLLLLVAFGITSCKKTAQVNPELDPKDDPKKVYTLDLQQAKLWLPGKWKLVKVYASISNPPVPIVELVINENQISLIQDGIQTDKVDFDIVKTDYGLLIKTNAQPRADNWYVRNPGLYINKNRMFFDLGMAVDGPAYEFTKGL</sequence>
<protein>
    <submittedName>
        <fullName evidence="2">Uncharacterized protein</fullName>
    </submittedName>
</protein>